<sequence>MVNKIVVRYLDGRTERGYTSDFQPNKEVFHLVVKKEGQERSIPVKMANLKAVFFVKELEGMDKKRPVVKRTFDQIKDKTLIGKKVKVEFTDGEVLRGLTLGYSPQRRGFFFTPIDPESNNERVFALLAAVKDIEFYE</sequence>
<dbReference type="AlphaFoldDB" id="A0A1V4QE74"/>
<proteinExistence type="predicted"/>
<evidence type="ECO:0000313" key="1">
    <source>
        <dbReference type="EMBL" id="OPX17522.1"/>
    </source>
</evidence>
<dbReference type="Pfam" id="PF22478">
    <property type="entry name" value="DUF6982"/>
    <property type="match status" value="1"/>
</dbReference>
<dbReference type="InterPro" id="IPR054251">
    <property type="entry name" value="DUF6982"/>
</dbReference>
<gene>
    <name evidence="1" type="ORF">BXT86_06025</name>
</gene>
<organism evidence="1 2">
    <name type="scientific">candidate division WOR-3 bacterium 4484_100</name>
    <dbReference type="NCBI Taxonomy" id="1936077"/>
    <lineage>
        <taxon>Bacteria</taxon>
        <taxon>Bacteria division WOR-3</taxon>
    </lineage>
</organism>
<protein>
    <submittedName>
        <fullName evidence="1">Uncharacterized protein</fullName>
    </submittedName>
</protein>
<name>A0A1V4QE74_UNCW3</name>
<reference evidence="2" key="1">
    <citation type="submission" date="2017-01" db="EMBL/GenBank/DDBJ databases">
        <title>Novel pathways for hydrocarbon cycling and metabolic interdependencies in hydrothermal sediment communities.</title>
        <authorList>
            <person name="Dombrowski N."/>
            <person name="Seitz K."/>
            <person name="Teske A."/>
            <person name="Baker B."/>
        </authorList>
    </citation>
    <scope>NUCLEOTIDE SEQUENCE [LARGE SCALE GENOMIC DNA]</scope>
</reference>
<dbReference type="EMBL" id="MUKB01000113">
    <property type="protein sequence ID" value="OPX17522.1"/>
    <property type="molecule type" value="Genomic_DNA"/>
</dbReference>
<dbReference type="Proteomes" id="UP000191663">
    <property type="component" value="Unassembled WGS sequence"/>
</dbReference>
<evidence type="ECO:0000313" key="2">
    <source>
        <dbReference type="Proteomes" id="UP000191663"/>
    </source>
</evidence>
<comment type="caution">
    <text evidence="1">The sequence shown here is derived from an EMBL/GenBank/DDBJ whole genome shotgun (WGS) entry which is preliminary data.</text>
</comment>
<accession>A0A1V4QE74</accession>